<evidence type="ECO:0000256" key="1">
    <source>
        <dbReference type="SAM" id="MobiDB-lite"/>
    </source>
</evidence>
<feature type="region of interest" description="Disordered" evidence="1">
    <location>
        <begin position="1"/>
        <end position="28"/>
    </location>
</feature>
<reference evidence="2 3" key="1">
    <citation type="submission" date="2024-06" db="EMBL/GenBank/DDBJ databases">
        <title>The Natural Products Discovery Center: Release of the First 8490 Sequenced Strains for Exploring Actinobacteria Biosynthetic Diversity.</title>
        <authorList>
            <person name="Kalkreuter E."/>
            <person name="Kautsar S.A."/>
            <person name="Yang D."/>
            <person name="Bader C.D."/>
            <person name="Teijaro C.N."/>
            <person name="Fluegel L."/>
            <person name="Davis C.M."/>
            <person name="Simpson J.R."/>
            <person name="Lauterbach L."/>
            <person name="Steele A.D."/>
            <person name="Gui C."/>
            <person name="Meng S."/>
            <person name="Li G."/>
            <person name="Viehrig K."/>
            <person name="Ye F."/>
            <person name="Su P."/>
            <person name="Kiefer A.F."/>
            <person name="Nichols A."/>
            <person name="Cepeda A.J."/>
            <person name="Yan W."/>
            <person name="Fan B."/>
            <person name="Jiang Y."/>
            <person name="Adhikari A."/>
            <person name="Zheng C.-J."/>
            <person name="Schuster L."/>
            <person name="Cowan T.M."/>
            <person name="Smanski M.J."/>
            <person name="Chevrette M.G."/>
            <person name="De Carvalho L.P.S."/>
            <person name="Shen B."/>
        </authorList>
    </citation>
    <scope>NUCLEOTIDE SEQUENCE [LARGE SCALE GENOMIC DNA]</scope>
    <source>
        <strain evidence="2 3">NPDC000234</strain>
    </source>
</reference>
<evidence type="ECO:0000313" key="2">
    <source>
        <dbReference type="EMBL" id="MER7187316.1"/>
    </source>
</evidence>
<sequence>MWDDVDQAKVCSNSRSTPESGEGIAVSPAPTGILPGLPFVDDSHILLNEGGDAIEAVGHNKGEGMWGRVDEDTADSGWRAFMGAQGNCATPWGVRRGMDHDLVTAAFGAAGALVVALSSQVVTEGLTRRREARAQRAADRAELQAQADELLAAVIALRAAGGMNDQLAGGLRPRLTAILHALAQGAAVAAGPGQPFHRGLTGVGRVSEVVSQWDRESAVSAAGLVVPLSRLGAAVAPLMRNPDQALAGAAGKVLDTVVANYKDDEGTGRALAAFRTELVRVLEAPTPRRRLLWRRGSSS</sequence>
<dbReference type="RefSeq" id="WP_350791654.1">
    <property type="nucleotide sequence ID" value="NZ_JBEPEK010000780.1"/>
</dbReference>
<gene>
    <name evidence="2" type="ORF">ABT404_48995</name>
</gene>
<protein>
    <submittedName>
        <fullName evidence="2">Uncharacterized protein</fullName>
    </submittedName>
</protein>
<dbReference type="Proteomes" id="UP001474181">
    <property type="component" value="Unassembled WGS sequence"/>
</dbReference>
<dbReference type="EMBL" id="JBEPEK010000780">
    <property type="protein sequence ID" value="MER7187316.1"/>
    <property type="molecule type" value="Genomic_DNA"/>
</dbReference>
<proteinExistence type="predicted"/>
<comment type="caution">
    <text evidence="2">The sequence shown here is derived from an EMBL/GenBank/DDBJ whole genome shotgun (WGS) entry which is preliminary data.</text>
</comment>
<evidence type="ECO:0000313" key="3">
    <source>
        <dbReference type="Proteomes" id="UP001474181"/>
    </source>
</evidence>
<keyword evidence="3" id="KW-1185">Reference proteome</keyword>
<accession>A0ABV1XE77</accession>
<organism evidence="2 3">
    <name type="scientific">Streptomyces hyaluromycini</name>
    <dbReference type="NCBI Taxonomy" id="1377993"/>
    <lineage>
        <taxon>Bacteria</taxon>
        <taxon>Bacillati</taxon>
        <taxon>Actinomycetota</taxon>
        <taxon>Actinomycetes</taxon>
        <taxon>Kitasatosporales</taxon>
        <taxon>Streptomycetaceae</taxon>
        <taxon>Streptomyces</taxon>
    </lineage>
</organism>
<feature type="compositionally biased region" description="Polar residues" evidence="1">
    <location>
        <begin position="10"/>
        <end position="19"/>
    </location>
</feature>
<name>A0ABV1XE77_9ACTN</name>